<protein>
    <submittedName>
        <fullName evidence="1">Uncharacterized protein</fullName>
    </submittedName>
</protein>
<dbReference type="HOGENOM" id="CLU_3106256_0_0_1"/>
<name>A8NAL6_COPC7</name>
<reference evidence="1 2" key="1">
    <citation type="journal article" date="2010" name="Proc. Natl. Acad. Sci. U.S.A.">
        <title>Insights into evolution of multicellular fungi from the assembled chromosomes of the mushroom Coprinopsis cinerea (Coprinus cinereus).</title>
        <authorList>
            <person name="Stajich J.E."/>
            <person name="Wilke S.K."/>
            <person name="Ahren D."/>
            <person name="Au C.H."/>
            <person name="Birren B.W."/>
            <person name="Borodovsky M."/>
            <person name="Burns C."/>
            <person name="Canback B."/>
            <person name="Casselton L.A."/>
            <person name="Cheng C.K."/>
            <person name="Deng J."/>
            <person name="Dietrich F.S."/>
            <person name="Fargo D.C."/>
            <person name="Farman M.L."/>
            <person name="Gathman A.C."/>
            <person name="Goldberg J."/>
            <person name="Guigo R."/>
            <person name="Hoegger P.J."/>
            <person name="Hooker J.B."/>
            <person name="Huggins A."/>
            <person name="James T.Y."/>
            <person name="Kamada T."/>
            <person name="Kilaru S."/>
            <person name="Kodira C."/>
            <person name="Kues U."/>
            <person name="Kupfer D."/>
            <person name="Kwan H.S."/>
            <person name="Lomsadze A."/>
            <person name="Li W."/>
            <person name="Lilly W.W."/>
            <person name="Ma L.J."/>
            <person name="Mackey A.J."/>
            <person name="Manning G."/>
            <person name="Martin F."/>
            <person name="Muraguchi H."/>
            <person name="Natvig D.O."/>
            <person name="Palmerini H."/>
            <person name="Ramesh M.A."/>
            <person name="Rehmeyer C.J."/>
            <person name="Roe B.A."/>
            <person name="Shenoy N."/>
            <person name="Stanke M."/>
            <person name="Ter-Hovhannisyan V."/>
            <person name="Tunlid A."/>
            <person name="Velagapudi R."/>
            <person name="Vision T.J."/>
            <person name="Zeng Q."/>
            <person name="Zolan M.E."/>
            <person name="Pukkila P.J."/>
        </authorList>
    </citation>
    <scope>NUCLEOTIDE SEQUENCE [LARGE SCALE GENOMIC DNA]</scope>
    <source>
        <strain evidence="2">Okayama-7 / 130 / ATCC MYA-4618 / FGSC 9003</strain>
    </source>
</reference>
<organism evidence="1 2">
    <name type="scientific">Coprinopsis cinerea (strain Okayama-7 / 130 / ATCC MYA-4618 / FGSC 9003)</name>
    <name type="common">Inky cap fungus</name>
    <name type="synonym">Hormographiella aspergillata</name>
    <dbReference type="NCBI Taxonomy" id="240176"/>
    <lineage>
        <taxon>Eukaryota</taxon>
        <taxon>Fungi</taxon>
        <taxon>Dikarya</taxon>
        <taxon>Basidiomycota</taxon>
        <taxon>Agaricomycotina</taxon>
        <taxon>Agaricomycetes</taxon>
        <taxon>Agaricomycetidae</taxon>
        <taxon>Agaricales</taxon>
        <taxon>Agaricineae</taxon>
        <taxon>Psathyrellaceae</taxon>
        <taxon>Coprinopsis</taxon>
    </lineage>
</organism>
<keyword evidence="2" id="KW-1185">Reference proteome</keyword>
<dbReference type="InParanoid" id="A8NAL6"/>
<dbReference type="KEGG" id="cci:CC1G_08385"/>
<dbReference type="OrthoDB" id="3133596at2759"/>
<evidence type="ECO:0000313" key="1">
    <source>
        <dbReference type="EMBL" id="EAU89903.2"/>
    </source>
</evidence>
<dbReference type="Proteomes" id="UP000001861">
    <property type="component" value="Unassembled WGS sequence"/>
</dbReference>
<dbReference type="GeneID" id="6008343"/>
<evidence type="ECO:0000313" key="2">
    <source>
        <dbReference type="Proteomes" id="UP000001861"/>
    </source>
</evidence>
<dbReference type="RefSeq" id="XP_001831868.2">
    <property type="nucleotide sequence ID" value="XM_001831816.2"/>
</dbReference>
<sequence length="51" mass="5849">MSTIARTLWSLAYVVPKGTEKDHKQMTAIEYNLNYQHLTLNLDTSVAKSEH</sequence>
<dbReference type="EMBL" id="AACS02000007">
    <property type="protein sequence ID" value="EAU89903.2"/>
    <property type="molecule type" value="Genomic_DNA"/>
</dbReference>
<dbReference type="VEuPathDB" id="FungiDB:CC1G_08385"/>
<comment type="caution">
    <text evidence="1">The sequence shown here is derived from an EMBL/GenBank/DDBJ whole genome shotgun (WGS) entry which is preliminary data.</text>
</comment>
<accession>A8NAL6</accession>
<gene>
    <name evidence="1" type="ORF">CC1G_08385</name>
</gene>
<proteinExistence type="predicted"/>
<dbReference type="AlphaFoldDB" id="A8NAL6"/>